<comment type="caution">
    <text evidence="1">The sequence shown here is derived from an EMBL/GenBank/DDBJ whole genome shotgun (WGS) entry which is preliminary data.</text>
</comment>
<keyword evidence="2" id="KW-1185">Reference proteome</keyword>
<proteinExistence type="predicted"/>
<organism evidence="1 2">
    <name type="scientific">Hyalomma asiaticum</name>
    <name type="common">Tick</name>
    <dbReference type="NCBI Taxonomy" id="266040"/>
    <lineage>
        <taxon>Eukaryota</taxon>
        <taxon>Metazoa</taxon>
        <taxon>Ecdysozoa</taxon>
        <taxon>Arthropoda</taxon>
        <taxon>Chelicerata</taxon>
        <taxon>Arachnida</taxon>
        <taxon>Acari</taxon>
        <taxon>Parasitiformes</taxon>
        <taxon>Ixodida</taxon>
        <taxon>Ixodoidea</taxon>
        <taxon>Ixodidae</taxon>
        <taxon>Hyalomminae</taxon>
        <taxon>Hyalomma</taxon>
    </lineage>
</organism>
<dbReference type="EMBL" id="CM023488">
    <property type="protein sequence ID" value="KAH6923477.1"/>
    <property type="molecule type" value="Genomic_DNA"/>
</dbReference>
<evidence type="ECO:0000313" key="2">
    <source>
        <dbReference type="Proteomes" id="UP000821845"/>
    </source>
</evidence>
<gene>
    <name evidence="1" type="ORF">HPB50_001298</name>
</gene>
<protein>
    <submittedName>
        <fullName evidence="1">Uncharacterized protein</fullName>
    </submittedName>
</protein>
<sequence>MVSDTTLPLPEVECPLHSKKSPSPYALPHQWHDGSTDHRKSVPHDPLDQHPVLSTALLAKCKGTHWSNASSHLRATDAAFVVEEFSAQPPFPADTTQSRDGSTNKLSLDEGTKLGWHKGLLGIQRPQRYSQGRPPEKVLDELQSKLRRSRDLQHPQRLGRLGCLRRAKLERQLRPSRNSQFRPPESSPATFCISEVFVLAFMEAQLLWWDVSGRRAL</sequence>
<dbReference type="Proteomes" id="UP000821845">
    <property type="component" value="Chromosome 8"/>
</dbReference>
<name>A0ACB7RKP3_HYAAI</name>
<accession>A0ACB7RKP3</accession>
<evidence type="ECO:0000313" key="1">
    <source>
        <dbReference type="EMBL" id="KAH6923477.1"/>
    </source>
</evidence>
<reference evidence="1" key="1">
    <citation type="submission" date="2020-05" db="EMBL/GenBank/DDBJ databases">
        <title>Large-scale comparative analyses of tick genomes elucidate their genetic diversity and vector capacities.</title>
        <authorList>
            <person name="Jia N."/>
            <person name="Wang J."/>
            <person name="Shi W."/>
            <person name="Du L."/>
            <person name="Sun Y."/>
            <person name="Zhan W."/>
            <person name="Jiang J."/>
            <person name="Wang Q."/>
            <person name="Zhang B."/>
            <person name="Ji P."/>
            <person name="Sakyi L.B."/>
            <person name="Cui X."/>
            <person name="Yuan T."/>
            <person name="Jiang B."/>
            <person name="Yang W."/>
            <person name="Lam T.T.-Y."/>
            <person name="Chang Q."/>
            <person name="Ding S."/>
            <person name="Wang X."/>
            <person name="Zhu J."/>
            <person name="Ruan X."/>
            <person name="Zhao L."/>
            <person name="Wei J."/>
            <person name="Que T."/>
            <person name="Du C."/>
            <person name="Cheng J."/>
            <person name="Dai P."/>
            <person name="Han X."/>
            <person name="Huang E."/>
            <person name="Gao Y."/>
            <person name="Liu J."/>
            <person name="Shao H."/>
            <person name="Ye R."/>
            <person name="Li L."/>
            <person name="Wei W."/>
            <person name="Wang X."/>
            <person name="Wang C."/>
            <person name="Yang T."/>
            <person name="Huo Q."/>
            <person name="Li W."/>
            <person name="Guo W."/>
            <person name="Chen H."/>
            <person name="Zhou L."/>
            <person name="Ni X."/>
            <person name="Tian J."/>
            <person name="Zhou Y."/>
            <person name="Sheng Y."/>
            <person name="Liu T."/>
            <person name="Pan Y."/>
            <person name="Xia L."/>
            <person name="Li J."/>
            <person name="Zhao F."/>
            <person name="Cao W."/>
        </authorList>
    </citation>
    <scope>NUCLEOTIDE SEQUENCE</scope>
    <source>
        <strain evidence="1">Hyas-2018</strain>
    </source>
</reference>